<comment type="caution">
    <text evidence="1">The sequence shown here is derived from an EMBL/GenBank/DDBJ whole genome shotgun (WGS) entry which is preliminary data.</text>
</comment>
<dbReference type="Gene3D" id="1.25.10.10">
    <property type="entry name" value="Leucine-rich Repeat Variant"/>
    <property type="match status" value="2"/>
</dbReference>
<evidence type="ECO:0008006" key="2">
    <source>
        <dbReference type="Google" id="ProtNLM"/>
    </source>
</evidence>
<dbReference type="GO" id="GO:0016491">
    <property type="term" value="F:oxidoreductase activity"/>
    <property type="evidence" value="ECO:0007669"/>
    <property type="project" value="TreeGrafter"/>
</dbReference>
<dbReference type="InterPro" id="IPR016024">
    <property type="entry name" value="ARM-type_fold"/>
</dbReference>
<dbReference type="InterPro" id="IPR011989">
    <property type="entry name" value="ARM-like"/>
</dbReference>
<reference evidence="1" key="1">
    <citation type="submission" date="2019-08" db="EMBL/GenBank/DDBJ databases">
        <authorList>
            <person name="Kucharzyk K."/>
            <person name="Murdoch R.W."/>
            <person name="Higgins S."/>
            <person name="Loffler F."/>
        </authorList>
    </citation>
    <scope>NUCLEOTIDE SEQUENCE</scope>
</reference>
<proteinExistence type="predicted"/>
<gene>
    <name evidence="1" type="ORF">SDC9_47856</name>
</gene>
<dbReference type="PANTHER" id="PTHR12697">
    <property type="entry name" value="PBS LYASE HEAT-LIKE PROTEIN"/>
    <property type="match status" value="1"/>
</dbReference>
<dbReference type="PANTHER" id="PTHR12697:SF5">
    <property type="entry name" value="DEOXYHYPUSINE HYDROXYLASE"/>
    <property type="match status" value="1"/>
</dbReference>
<dbReference type="SUPFAM" id="SSF48371">
    <property type="entry name" value="ARM repeat"/>
    <property type="match status" value="2"/>
</dbReference>
<dbReference type="Pfam" id="PF13646">
    <property type="entry name" value="HEAT_2"/>
    <property type="match status" value="2"/>
</dbReference>
<accession>A0A644WCP4</accession>
<dbReference type="SMART" id="SM00567">
    <property type="entry name" value="EZ_HEAT"/>
    <property type="match status" value="4"/>
</dbReference>
<organism evidence="1">
    <name type="scientific">bioreactor metagenome</name>
    <dbReference type="NCBI Taxonomy" id="1076179"/>
    <lineage>
        <taxon>unclassified sequences</taxon>
        <taxon>metagenomes</taxon>
        <taxon>ecological metagenomes</taxon>
    </lineage>
</organism>
<protein>
    <recommendedName>
        <fullName evidence="2">HEAT repeat domain-containing protein</fullName>
    </recommendedName>
</protein>
<evidence type="ECO:0000313" key="1">
    <source>
        <dbReference type="EMBL" id="MPM01616.1"/>
    </source>
</evidence>
<dbReference type="InterPro" id="IPR004155">
    <property type="entry name" value="PBS_lyase_HEAT"/>
</dbReference>
<name>A0A644WCP4_9ZZZZ</name>
<sequence length="1360" mass="154708">MYRYFEDEIYLDLATQLLIDVDHPNLASLLMQRLMGTYTQVKNPAHIPMAWMAMEPLVKYASKGKAQYQEVISQLLQLAHGTDINLQIMGVEALADLAAGEQCADLFNYLNDRTWILAYSIVGNMKRLQPDRIACEQLLGRLRAQAQDVRYFAALALGELERSEFVPALMKLENDPSMYVRRAMLCALGRCGSKDSGVIRVVIKALKAENGWERLEAARVAGELGLLELIPFLSEKLQDSDLRVVEQAVIALGKLKATSSLPGLYLLFQTLTSNQIDSWYGNARSRPEPLLLEKIAIAIAQISNDGSQYNTYLPWSLAAQKEELVQPTSVPEKDKTKLEHKVIEGLKKHDLLQSIIAGQIEKGSYVPLWEGRREPIQPKLPKIPRRGETLSEKSNNELNNIRKDSLDPVVRYEAFSRYAENIPANDLYNDYSNLDPSLSIQFELHRLRLKADLNNRWGYLTGLIHINLVLANTLKDDLPGLVDRINPNDINSYNLSKNDSILLLARSFPQDYEVSKLANILLKQVESGIRDRSVMAAATSLSEYDQLHRVTRILYKSGKWASRDWWTETVDAMVNRRAWEIVPELVNKLDNGEYGDRNQDSIGLLCRMGIYQASQKIENSSEKKLPLIIECMVRVELEGKTQDLISPQYIEHSDDYDRSESSNWYIIANLACETEAKTPPLEWLNTMAKFMNNVYHDEDWLGRGLRKWGKAGSIALFAEMTKISTSKNLEELCWSIITDTDRREIHNSLLLAERESILQTFVESGDSEIIKLIEAPDWGVRLLGVCLLIGRKSSLVGILAEKIILDKHPSILKTMLKFGFSSDFPELFSTLNQKQMIIKQAINNQLKTQDVETRKDLVVFLGSPIYHDFAAEIVGLLNDSDSSLIVAAIDTLRNMGAIEYKKEIRQKRNSNDDDILRAALEAALVLEDPIAPTEAIGYLRHKNGSVVKAAIAICGFQGIQDSIPLIKELIAKSEIKHPQLGVELYSQDESKLPESEIAQNYNSNLIQNDAPPMLGEEPNLETEVTSFLFNLGKGISYSGDEYSMGEGLALLLLSEIITTTYTQEGDVNYSNLFYPLELGDKFQFRLIAKIMKEDLENSAWATPEMIQGAIELLSILEISGLQKKTLVSFLGKPIDENAITEWQLIIEKVRGNLYALIKTRMKELDIDQSLVDNLGLLKQLTLNVVPTQDWTDEAIKALLYIVFAYVTKEDKEINEFFPQISQVEITKKQKEYIWGIIYSLGKEDFKDILESFFEMEEDRVHKFIRSEFMLSAQSAARLSFILYILNQFESISLDWLRYANRWSQTDPNWLMKYQEEHRSIDRYYVFSSEKGLIQNKSKPLKKINPFSNILEIVAQIEEYS</sequence>
<dbReference type="EMBL" id="VSSQ01000809">
    <property type="protein sequence ID" value="MPM01616.1"/>
    <property type="molecule type" value="Genomic_DNA"/>
</dbReference>